<dbReference type="PROSITE" id="PS50928">
    <property type="entry name" value="ABC_TM1"/>
    <property type="match status" value="1"/>
</dbReference>
<dbReference type="InterPro" id="IPR008995">
    <property type="entry name" value="Mo/tungstate-bd_C_term_dom"/>
</dbReference>
<evidence type="ECO:0000256" key="4">
    <source>
        <dbReference type="ARBA" id="ARBA00022741"/>
    </source>
</evidence>
<dbReference type="InterPro" id="IPR050093">
    <property type="entry name" value="ABC_SmlMolc_Importer"/>
</dbReference>
<evidence type="ECO:0000313" key="12">
    <source>
        <dbReference type="Proteomes" id="UP000642748"/>
    </source>
</evidence>
<evidence type="ECO:0000256" key="3">
    <source>
        <dbReference type="ARBA" id="ARBA00022692"/>
    </source>
</evidence>
<feature type="transmembrane region" description="Helical" evidence="8">
    <location>
        <begin position="126"/>
        <end position="145"/>
    </location>
</feature>
<keyword evidence="3 8" id="KW-0812">Transmembrane</keyword>
<dbReference type="Proteomes" id="UP000642748">
    <property type="component" value="Unassembled WGS sequence"/>
</dbReference>
<dbReference type="InterPro" id="IPR017871">
    <property type="entry name" value="ABC_transporter-like_CS"/>
</dbReference>
<evidence type="ECO:0008006" key="13">
    <source>
        <dbReference type="Google" id="ProtNLM"/>
    </source>
</evidence>
<evidence type="ECO:0000259" key="9">
    <source>
        <dbReference type="PROSITE" id="PS50893"/>
    </source>
</evidence>
<feature type="transmembrane region" description="Helical" evidence="8">
    <location>
        <begin position="45"/>
        <end position="75"/>
    </location>
</feature>
<dbReference type="InterPro" id="IPR027417">
    <property type="entry name" value="P-loop_NTPase"/>
</dbReference>
<dbReference type="Gene3D" id="3.40.50.300">
    <property type="entry name" value="P-loop containing nucleotide triphosphate hydrolases"/>
    <property type="match status" value="1"/>
</dbReference>
<evidence type="ECO:0000256" key="2">
    <source>
        <dbReference type="ARBA" id="ARBA00022448"/>
    </source>
</evidence>
<dbReference type="SUPFAM" id="SSF50331">
    <property type="entry name" value="MOP-like"/>
    <property type="match status" value="1"/>
</dbReference>
<dbReference type="SUPFAM" id="SSF52540">
    <property type="entry name" value="P-loop containing nucleoside triphosphate hydrolases"/>
    <property type="match status" value="1"/>
</dbReference>
<dbReference type="InterPro" id="IPR035906">
    <property type="entry name" value="MetI-like_sf"/>
</dbReference>
<dbReference type="InterPro" id="IPR003593">
    <property type="entry name" value="AAA+_ATPase"/>
</dbReference>
<feature type="domain" description="ABC transporter" evidence="9">
    <location>
        <begin position="247"/>
        <end position="492"/>
    </location>
</feature>
<keyword evidence="12" id="KW-1185">Reference proteome</keyword>
<organism evidence="11 12">
    <name type="scientific">Rugosimonospora africana</name>
    <dbReference type="NCBI Taxonomy" id="556532"/>
    <lineage>
        <taxon>Bacteria</taxon>
        <taxon>Bacillati</taxon>
        <taxon>Actinomycetota</taxon>
        <taxon>Actinomycetes</taxon>
        <taxon>Micromonosporales</taxon>
        <taxon>Micromonosporaceae</taxon>
        <taxon>Rugosimonospora</taxon>
    </lineage>
</organism>
<dbReference type="PROSITE" id="PS50893">
    <property type="entry name" value="ABC_TRANSPORTER_2"/>
    <property type="match status" value="1"/>
</dbReference>
<keyword evidence="7 8" id="KW-0472">Membrane</keyword>
<keyword evidence="5" id="KW-0067">ATP-binding</keyword>
<dbReference type="Gene3D" id="1.10.3720.10">
    <property type="entry name" value="MetI-like"/>
    <property type="match status" value="1"/>
</dbReference>
<name>A0A8J3QUE9_9ACTN</name>
<evidence type="ECO:0000256" key="5">
    <source>
        <dbReference type="ARBA" id="ARBA00022840"/>
    </source>
</evidence>
<dbReference type="EMBL" id="BONZ01000041">
    <property type="protein sequence ID" value="GIH16277.1"/>
    <property type="molecule type" value="Genomic_DNA"/>
</dbReference>
<dbReference type="RefSeq" id="WP_203919870.1">
    <property type="nucleotide sequence ID" value="NZ_BONZ01000041.1"/>
</dbReference>
<feature type="transmembrane region" description="Helical" evidence="8">
    <location>
        <begin position="87"/>
        <end position="106"/>
    </location>
</feature>
<dbReference type="GO" id="GO:0022857">
    <property type="term" value="F:transmembrane transporter activity"/>
    <property type="evidence" value="ECO:0007669"/>
    <property type="project" value="InterPro"/>
</dbReference>
<evidence type="ECO:0000256" key="8">
    <source>
        <dbReference type="RuleBase" id="RU363032"/>
    </source>
</evidence>
<accession>A0A8J3QUE9</accession>
<evidence type="ECO:0000256" key="1">
    <source>
        <dbReference type="ARBA" id="ARBA00004141"/>
    </source>
</evidence>
<dbReference type="CDD" id="cd06261">
    <property type="entry name" value="TM_PBP2"/>
    <property type="match status" value="1"/>
</dbReference>
<evidence type="ECO:0000313" key="11">
    <source>
        <dbReference type="EMBL" id="GIH16277.1"/>
    </source>
</evidence>
<dbReference type="GO" id="GO:0005524">
    <property type="term" value="F:ATP binding"/>
    <property type="evidence" value="ECO:0007669"/>
    <property type="project" value="UniProtKB-KW"/>
</dbReference>
<feature type="transmembrane region" description="Helical" evidence="8">
    <location>
        <begin position="191"/>
        <end position="209"/>
    </location>
</feature>
<comment type="subcellular location">
    <subcellularLocation>
        <location evidence="8">Cell membrane</location>
        <topology evidence="8">Multi-pass membrane protein</topology>
    </subcellularLocation>
    <subcellularLocation>
        <location evidence="1">Membrane</location>
        <topology evidence="1">Multi-pass membrane protein</topology>
    </subcellularLocation>
</comment>
<dbReference type="SUPFAM" id="SSF161098">
    <property type="entry name" value="MetI-like"/>
    <property type="match status" value="1"/>
</dbReference>
<dbReference type="AlphaFoldDB" id="A0A8J3QUE9"/>
<evidence type="ECO:0000256" key="7">
    <source>
        <dbReference type="ARBA" id="ARBA00023136"/>
    </source>
</evidence>
<dbReference type="PANTHER" id="PTHR42781">
    <property type="entry name" value="SPERMIDINE/PUTRESCINE IMPORT ATP-BINDING PROTEIN POTA"/>
    <property type="match status" value="1"/>
</dbReference>
<reference evidence="11" key="1">
    <citation type="submission" date="2021-01" db="EMBL/GenBank/DDBJ databases">
        <title>Whole genome shotgun sequence of Rugosimonospora africana NBRC 104875.</title>
        <authorList>
            <person name="Komaki H."/>
            <person name="Tamura T."/>
        </authorList>
    </citation>
    <scope>NUCLEOTIDE SEQUENCE</scope>
    <source>
        <strain evidence="11">NBRC 104875</strain>
    </source>
</reference>
<comment type="caution">
    <text evidence="11">The sequence shown here is derived from an EMBL/GenBank/DDBJ whole genome shotgun (WGS) entry which is preliminary data.</text>
</comment>
<comment type="similarity">
    <text evidence="8">Belongs to the binding-protein-dependent transport system permease family.</text>
</comment>
<protein>
    <recommendedName>
        <fullName evidence="13">Molybdate transport system permease protein</fullName>
    </recommendedName>
</protein>
<dbReference type="InterPro" id="IPR003439">
    <property type="entry name" value="ABC_transporter-like_ATP-bd"/>
</dbReference>
<feature type="domain" description="ABC transmembrane type-1" evidence="10">
    <location>
        <begin position="49"/>
        <end position="248"/>
    </location>
</feature>
<evidence type="ECO:0000259" key="10">
    <source>
        <dbReference type="PROSITE" id="PS50928"/>
    </source>
</evidence>
<dbReference type="Pfam" id="PF08402">
    <property type="entry name" value="TOBE_2"/>
    <property type="match status" value="1"/>
</dbReference>
<dbReference type="Pfam" id="PF00005">
    <property type="entry name" value="ABC_tran"/>
    <property type="match status" value="1"/>
</dbReference>
<dbReference type="InterPro" id="IPR013611">
    <property type="entry name" value="Transp-assoc_OB_typ2"/>
</dbReference>
<keyword evidence="2 8" id="KW-0813">Transport</keyword>
<evidence type="ECO:0000256" key="6">
    <source>
        <dbReference type="ARBA" id="ARBA00022989"/>
    </source>
</evidence>
<dbReference type="GO" id="GO:0016887">
    <property type="term" value="F:ATP hydrolysis activity"/>
    <property type="evidence" value="ECO:0007669"/>
    <property type="project" value="InterPro"/>
</dbReference>
<proteinExistence type="inferred from homology"/>
<sequence length="648" mass="67114">MIYRASRSPLTWLGGLLALYLLVPVVAFAVRFAGSGDRGFHSPGLWSAVGVSVESATISAAIIAIVGVPLASWLARSRGPVASTVGVLVQLPLALPPVMSGIILIYLVGPYTKLGQLFGGRLTDSVAGVVIAQIFVASPFLIIAARSAFAAVDPALEEVAASLGHRPLARFFSVNLRVAGPGIRAGLMLTWLRAIGEYGATVLLAYHPYSMPVFTYVRFSDTGIPQTQAPTALALGIAAVVLILGQLRRPARLRRRPPMPEARAPRPAAPTTVAFDLDVAVGTFRLRLDHRATSHRIAILGPSGSGKSMTLRGIAGLLGASAGTVSYNGDAVTRIPTEARHIGYVPQGLSLLPGRTVWQQLLFADGADPHLAAWWLRTLHLDGLRHRLPHQLSGGQRQRVSLAQALTRDPRLVLLDEPFSALDAPVREQLRRELRRLQLDMGLSTVLVTHDPEEAALLADEILVIDNGVLLQAGPRSQVYGRPASPQVARLLGIQNLHHGTVTGPAELTAAGTAIAVEAGDLPTGTEVLWCVRPEHVTIGGSGGYPATVLDCADTGTTLLLTVELAGGPALTVRTVAGVGGVGGSGGAGAALGGAAGGSAGGSGGVGDLRAGDACRIGLDPSAITVWPRGETGAWPGGVVLNSTAATG</sequence>
<dbReference type="InterPro" id="IPR000515">
    <property type="entry name" value="MetI-like"/>
</dbReference>
<dbReference type="PROSITE" id="PS00211">
    <property type="entry name" value="ABC_TRANSPORTER_1"/>
    <property type="match status" value="1"/>
</dbReference>
<dbReference type="GO" id="GO:0043190">
    <property type="term" value="C:ATP-binding cassette (ABC) transporter complex"/>
    <property type="evidence" value="ECO:0007669"/>
    <property type="project" value="InterPro"/>
</dbReference>
<dbReference type="PANTHER" id="PTHR42781:SF4">
    <property type="entry name" value="SPERMIDINE_PUTRESCINE IMPORT ATP-BINDING PROTEIN POTA"/>
    <property type="match status" value="1"/>
</dbReference>
<keyword evidence="6 8" id="KW-1133">Transmembrane helix</keyword>
<dbReference type="SMART" id="SM00382">
    <property type="entry name" value="AAA"/>
    <property type="match status" value="1"/>
</dbReference>
<keyword evidence="4" id="KW-0547">Nucleotide-binding</keyword>
<gene>
    <name evidence="11" type="ORF">Raf01_44490</name>
</gene>
<dbReference type="Pfam" id="PF00528">
    <property type="entry name" value="BPD_transp_1"/>
    <property type="match status" value="1"/>
</dbReference>
<feature type="transmembrane region" description="Helical" evidence="8">
    <location>
        <begin position="229"/>
        <end position="247"/>
    </location>
</feature>